<reference evidence="1" key="1">
    <citation type="submission" date="2023-07" db="EMBL/GenBank/DDBJ databases">
        <title>Black Yeasts Isolated from many extreme environments.</title>
        <authorList>
            <person name="Coleine C."/>
            <person name="Stajich J.E."/>
            <person name="Selbmann L."/>
        </authorList>
    </citation>
    <scope>NUCLEOTIDE SEQUENCE</scope>
    <source>
        <strain evidence="1">CCFEE 5485</strain>
    </source>
</reference>
<name>A0AAE0TS13_9PEZI</name>
<keyword evidence="2" id="KW-1185">Reference proteome</keyword>
<evidence type="ECO:0000313" key="2">
    <source>
        <dbReference type="Proteomes" id="UP001274830"/>
    </source>
</evidence>
<evidence type="ECO:0000313" key="1">
    <source>
        <dbReference type="EMBL" id="KAK3672718.1"/>
    </source>
</evidence>
<dbReference type="Proteomes" id="UP001274830">
    <property type="component" value="Unassembled WGS sequence"/>
</dbReference>
<organism evidence="1 2">
    <name type="scientific">Recurvomyces mirabilis</name>
    <dbReference type="NCBI Taxonomy" id="574656"/>
    <lineage>
        <taxon>Eukaryota</taxon>
        <taxon>Fungi</taxon>
        <taxon>Dikarya</taxon>
        <taxon>Ascomycota</taxon>
        <taxon>Pezizomycotina</taxon>
        <taxon>Dothideomycetes</taxon>
        <taxon>Dothideomycetidae</taxon>
        <taxon>Mycosphaerellales</taxon>
        <taxon>Teratosphaeriaceae</taxon>
        <taxon>Recurvomyces</taxon>
    </lineage>
</organism>
<dbReference type="EMBL" id="JAUTXT010000030">
    <property type="protein sequence ID" value="KAK3672718.1"/>
    <property type="molecule type" value="Genomic_DNA"/>
</dbReference>
<dbReference type="AlphaFoldDB" id="A0AAE0TS13"/>
<protein>
    <submittedName>
        <fullName evidence="1">Uncharacterized protein</fullName>
    </submittedName>
</protein>
<proteinExistence type="predicted"/>
<comment type="caution">
    <text evidence="1">The sequence shown here is derived from an EMBL/GenBank/DDBJ whole genome shotgun (WGS) entry which is preliminary data.</text>
</comment>
<accession>A0AAE0TS13</accession>
<gene>
    <name evidence="1" type="ORF">LTR78_007304</name>
</gene>
<sequence>MSKLPQRVPAPRQKLNLVCNAFTLTANHTKHNKEHAGIVELNQHYINMASPKNIRVCHILQLPPELRNAIFETAYTVTPAEKRPLFQRDGLSWELLLTCRQIYKEALGIREQAHHTYWSQKALVADKVLVGTTVPQLGLLRNKDITSITSIWLAHDEFGERTVFDRGVWQNETGEC</sequence>